<keyword evidence="2" id="KW-1185">Reference proteome</keyword>
<protein>
    <submittedName>
        <fullName evidence="1">Predicted dehydrogenase</fullName>
    </submittedName>
</protein>
<reference evidence="2" key="1">
    <citation type="submission" date="2016-10" db="EMBL/GenBank/DDBJ databases">
        <authorList>
            <person name="Varghese N."/>
        </authorList>
    </citation>
    <scope>NUCLEOTIDE SEQUENCE [LARGE SCALE GENOMIC DNA]</scope>
    <source>
        <strain evidence="2">DSM 18820</strain>
    </source>
</reference>
<dbReference type="STRING" id="388950.GCA_001611675_00624"/>
<evidence type="ECO:0000313" key="2">
    <source>
        <dbReference type="Proteomes" id="UP000182491"/>
    </source>
</evidence>
<dbReference type="InterPro" id="IPR036291">
    <property type="entry name" value="NAD(P)-bd_dom_sf"/>
</dbReference>
<accession>A0A1I7H5J4</accession>
<dbReference type="Proteomes" id="UP000182491">
    <property type="component" value="Unassembled WGS sequence"/>
</dbReference>
<dbReference type="SUPFAM" id="SSF51735">
    <property type="entry name" value="NAD(P)-binding Rossmann-fold domains"/>
    <property type="match status" value="1"/>
</dbReference>
<dbReference type="AlphaFoldDB" id="A0A1I7H5J4"/>
<sequence>MAVAYAEVLQDMKVTFSVVGRGQSSAEKFEQATGVSPVTGGIEMYIAEGNVAPNTQAIIATGTESLMKTLLLLLNAGVRKILVEKPAAISIEELIAHEEEIKSYASEIYIAYNRRYYTSVLEAEKLIEEDGGLMSMQFEFTEWAHRIEPLEKAAGVKENWFFANSTHVVDLAFFLAGKPEQWQAYAQAGNISWHSPSNFVGAGITEKGVLFSYAANWESAGRWSLELLTRKRRIYLKPLEGLNIQALGSISVEAYEFDDTIDKKYKPGVYKQVTAFVKNDTSRLVSYQEHVHNSKSIYSTMLK</sequence>
<dbReference type="InterPro" id="IPR051450">
    <property type="entry name" value="Gfo/Idh/MocA_Oxidoreductases"/>
</dbReference>
<gene>
    <name evidence="1" type="ORF">SAMN04487941_1526</name>
</gene>
<organism evidence="1 2">
    <name type="scientific">Pontibacter akesuensis</name>
    <dbReference type="NCBI Taxonomy" id="388950"/>
    <lineage>
        <taxon>Bacteria</taxon>
        <taxon>Pseudomonadati</taxon>
        <taxon>Bacteroidota</taxon>
        <taxon>Cytophagia</taxon>
        <taxon>Cytophagales</taxon>
        <taxon>Hymenobacteraceae</taxon>
        <taxon>Pontibacter</taxon>
    </lineage>
</organism>
<name>A0A1I7H5J4_9BACT</name>
<dbReference type="Gene3D" id="3.30.360.10">
    <property type="entry name" value="Dihydrodipicolinate Reductase, domain 2"/>
    <property type="match status" value="1"/>
</dbReference>
<dbReference type="PANTHER" id="PTHR43377">
    <property type="entry name" value="BILIVERDIN REDUCTASE A"/>
    <property type="match status" value="1"/>
</dbReference>
<evidence type="ECO:0000313" key="1">
    <source>
        <dbReference type="EMBL" id="SFU55977.1"/>
    </source>
</evidence>
<proteinExistence type="predicted"/>
<dbReference type="PANTHER" id="PTHR43377:SF1">
    <property type="entry name" value="BILIVERDIN REDUCTASE A"/>
    <property type="match status" value="1"/>
</dbReference>
<dbReference type="Gene3D" id="3.40.50.720">
    <property type="entry name" value="NAD(P)-binding Rossmann-like Domain"/>
    <property type="match status" value="1"/>
</dbReference>
<dbReference type="EMBL" id="FPCA01000001">
    <property type="protein sequence ID" value="SFU55977.1"/>
    <property type="molecule type" value="Genomic_DNA"/>
</dbReference>